<organism evidence="3 4">
    <name type="scientific">Rhodohalobacter barkolensis</name>
    <dbReference type="NCBI Taxonomy" id="2053187"/>
    <lineage>
        <taxon>Bacteria</taxon>
        <taxon>Pseudomonadati</taxon>
        <taxon>Balneolota</taxon>
        <taxon>Balneolia</taxon>
        <taxon>Balneolales</taxon>
        <taxon>Balneolaceae</taxon>
        <taxon>Rhodohalobacter</taxon>
    </lineage>
</organism>
<name>A0A2N0VM81_9BACT</name>
<protein>
    <recommendedName>
        <fullName evidence="2">VanZ-like domain-containing protein</fullName>
    </recommendedName>
</protein>
<evidence type="ECO:0000313" key="4">
    <source>
        <dbReference type="Proteomes" id="UP000233398"/>
    </source>
</evidence>
<comment type="caution">
    <text evidence="3">The sequence shown here is derived from an EMBL/GenBank/DDBJ whole genome shotgun (WGS) entry which is preliminary data.</text>
</comment>
<feature type="transmembrane region" description="Helical" evidence="1">
    <location>
        <begin position="52"/>
        <end position="69"/>
    </location>
</feature>
<dbReference type="Proteomes" id="UP000233398">
    <property type="component" value="Unassembled WGS sequence"/>
</dbReference>
<feature type="transmembrane region" description="Helical" evidence="1">
    <location>
        <begin position="76"/>
        <end position="99"/>
    </location>
</feature>
<feature type="transmembrane region" description="Helical" evidence="1">
    <location>
        <begin position="15"/>
        <end position="32"/>
    </location>
</feature>
<proteinExistence type="predicted"/>
<dbReference type="InterPro" id="IPR006976">
    <property type="entry name" value="VanZ-like"/>
</dbReference>
<reference evidence="3 4" key="1">
    <citation type="submission" date="2017-11" db="EMBL/GenBank/DDBJ databases">
        <title>Rhodohalobacter 15182 sp. nov., isolated from a salt lake.</title>
        <authorList>
            <person name="Han S."/>
        </authorList>
    </citation>
    <scope>NUCLEOTIDE SEQUENCE [LARGE SCALE GENOMIC DNA]</scope>
    <source>
        <strain evidence="3 4">15182</strain>
    </source>
</reference>
<feature type="domain" description="VanZ-like" evidence="2">
    <location>
        <begin position="44"/>
        <end position="125"/>
    </location>
</feature>
<keyword evidence="1" id="KW-0812">Transmembrane</keyword>
<dbReference type="EMBL" id="PISP01000001">
    <property type="protein sequence ID" value="PKD45292.1"/>
    <property type="molecule type" value="Genomic_DNA"/>
</dbReference>
<keyword evidence="4" id="KW-1185">Reference proteome</keyword>
<dbReference type="AlphaFoldDB" id="A0A2N0VM81"/>
<dbReference type="NCBIfam" id="NF037970">
    <property type="entry name" value="vanZ_1"/>
    <property type="match status" value="1"/>
</dbReference>
<keyword evidence="1" id="KW-1133">Transmembrane helix</keyword>
<dbReference type="Pfam" id="PF04892">
    <property type="entry name" value="VanZ"/>
    <property type="match status" value="1"/>
</dbReference>
<evidence type="ECO:0000313" key="3">
    <source>
        <dbReference type="EMBL" id="PKD45292.1"/>
    </source>
</evidence>
<dbReference type="OrthoDB" id="1524985at2"/>
<sequence>MIKKILTFLFQNRRLIYGLFFLITISILALTLLPPENLGSNRLFQYDKVGHFMMFFSWTLVFGLLYISIKKEKSNLIIVFFAGAFFGIIVEILQVVLPFGRSLEFYDAIADILGTFSATFMLMLIKRNYLLKK</sequence>
<accession>A0A2N0VM81</accession>
<dbReference type="PANTHER" id="PTHR28008:SF1">
    <property type="entry name" value="DOMAIN PROTEIN, PUTATIVE (AFU_ORTHOLOGUE AFUA_3G10980)-RELATED"/>
    <property type="match status" value="1"/>
</dbReference>
<dbReference type="PANTHER" id="PTHR28008">
    <property type="entry name" value="DOMAIN PROTEIN, PUTATIVE (AFU_ORTHOLOGUE AFUA_3G10980)-RELATED"/>
    <property type="match status" value="1"/>
</dbReference>
<evidence type="ECO:0000256" key="1">
    <source>
        <dbReference type="SAM" id="Phobius"/>
    </source>
</evidence>
<feature type="transmembrane region" description="Helical" evidence="1">
    <location>
        <begin position="105"/>
        <end position="125"/>
    </location>
</feature>
<dbReference type="RefSeq" id="WP_101072864.1">
    <property type="nucleotide sequence ID" value="NZ_PISP01000001.1"/>
</dbReference>
<keyword evidence="1" id="KW-0472">Membrane</keyword>
<evidence type="ECO:0000259" key="2">
    <source>
        <dbReference type="Pfam" id="PF04892"/>
    </source>
</evidence>
<gene>
    <name evidence="3" type="ORF">CWD77_07580</name>
</gene>